<dbReference type="InterPro" id="IPR011335">
    <property type="entry name" value="Restrct_endonuc-II-like"/>
</dbReference>
<comment type="cofactor">
    <cofactor evidence="15">
        <name>Mg(2+)</name>
        <dbReference type="ChEBI" id="CHEBI:18420"/>
    </cofactor>
    <text evidence="15">Binds 1 Mg(2+) ion per subunit.</text>
</comment>
<evidence type="ECO:0000256" key="12">
    <source>
        <dbReference type="ARBA" id="ARBA00023235"/>
    </source>
</evidence>
<keyword evidence="11 15" id="KW-0234">DNA repair</keyword>
<reference evidence="20" key="2">
    <citation type="submission" date="2018-06" db="EMBL/GenBank/DDBJ databases">
        <title>Genome sequence of Rhodanobacteraceae bacterium strain Dysh456.</title>
        <authorList>
            <person name="Fukui M."/>
        </authorList>
    </citation>
    <scope>NUCLEOTIDE SEQUENCE [LARGE SCALE GENOMIC DNA]</scope>
    <source>
        <strain evidence="20">Dysh456</strain>
    </source>
</reference>
<comment type="domain">
    <text evidence="15">The N-terminal DNA-binding domain is a ssDNA-dependent ATPase and has ATP-dependent 3'-5' helicase function. This domain interacts with RecC.</text>
</comment>
<keyword evidence="5 15" id="KW-0378">Hydrolase</keyword>
<feature type="binding site" evidence="15">
    <location>
        <position position="953"/>
    </location>
    <ligand>
        <name>Mg(2+)</name>
        <dbReference type="ChEBI" id="CHEBI:18420"/>
    </ligand>
</feature>
<dbReference type="InterPro" id="IPR004586">
    <property type="entry name" value="RecB"/>
</dbReference>
<dbReference type="PROSITE" id="PS51217">
    <property type="entry name" value="UVRD_HELICASE_CTER"/>
    <property type="match status" value="1"/>
</dbReference>
<dbReference type="InterPro" id="IPR038726">
    <property type="entry name" value="PDDEXK_AddAB-type"/>
</dbReference>
<comment type="function">
    <text evidence="15">A helicase/nuclease that prepares dsDNA breaks (DSB) for recombinational DNA repair. Binds to DSBs and unwinds DNA via a highly rapid and processive ATP-dependent bidirectional helicase activity. Unwinds dsDNA until it encounters a Chi (crossover hotspot instigator) sequence from the 3' direction. Cuts ssDNA a few nucleotides 3' to the Chi site. The properties and activities of the enzyme are changed at Chi. The Chi-altered holoenzyme produces a long 3'-ssDNA overhang and facilitates RecA-binding to the ssDNA for homologous DNA recombination and repair. Holoenzyme degrades any linearized DNA that is unable to undergo homologous recombination. In the holoenzyme this subunit contributes ATPase, 3'-5' helicase, exonuclease activity and loads RecA onto ssDNA.</text>
</comment>
<comment type="similarity">
    <text evidence="15">Belongs to the helicase family. UvrD subfamily.</text>
</comment>
<feature type="active site" description="For nuclease activity" evidence="15">
    <location>
        <position position="1081"/>
    </location>
</feature>
<dbReference type="PANTHER" id="PTHR11070:SF23">
    <property type="entry name" value="RECBCD ENZYME SUBUNIT RECB"/>
    <property type="match status" value="1"/>
</dbReference>
<keyword evidence="20" id="KW-1185">Reference proteome</keyword>
<evidence type="ECO:0000256" key="2">
    <source>
        <dbReference type="ARBA" id="ARBA00022723"/>
    </source>
</evidence>
<organism evidence="19 20">
    <name type="scientific">Aerosticca soli</name>
    <dbReference type="NCBI Taxonomy" id="2010829"/>
    <lineage>
        <taxon>Bacteria</taxon>
        <taxon>Pseudomonadati</taxon>
        <taxon>Pseudomonadota</taxon>
        <taxon>Gammaproteobacteria</taxon>
        <taxon>Lysobacterales</taxon>
        <taxon>Rhodanobacteraceae</taxon>
        <taxon>Aerosticca</taxon>
    </lineage>
</organism>
<evidence type="ECO:0000256" key="1">
    <source>
        <dbReference type="ARBA" id="ARBA00022722"/>
    </source>
</evidence>
<dbReference type="Proteomes" id="UP000270530">
    <property type="component" value="Chromosome"/>
</dbReference>
<comment type="catalytic activity">
    <reaction evidence="15">
        <text>Exonucleolytic cleavage (in the presence of ATP) in either 5'- to 3'- or 3'- to 5'-direction to yield 5'-phosphooligonucleotides.</text>
        <dbReference type="EC" id="3.1.11.5"/>
    </reaction>
</comment>
<keyword evidence="4 15" id="KW-0227">DNA damage</keyword>
<evidence type="ECO:0000256" key="7">
    <source>
        <dbReference type="ARBA" id="ARBA00022839"/>
    </source>
</evidence>
<dbReference type="Pfam" id="PF12705">
    <property type="entry name" value="PDDEXK_1"/>
    <property type="match status" value="1"/>
</dbReference>
<dbReference type="GO" id="GO:0016887">
    <property type="term" value="F:ATP hydrolysis activity"/>
    <property type="evidence" value="ECO:0007669"/>
    <property type="project" value="RHEA"/>
</dbReference>
<dbReference type="Gene3D" id="3.40.50.300">
    <property type="entry name" value="P-loop containing nucleotide triphosphate hydrolases"/>
    <property type="match status" value="2"/>
</dbReference>
<gene>
    <name evidence="15" type="primary">recB</name>
    <name evidence="19" type="ORF">ALSL_2201</name>
</gene>
<dbReference type="GO" id="GO:0008854">
    <property type="term" value="F:exodeoxyribonuclease V activity"/>
    <property type="evidence" value="ECO:0007669"/>
    <property type="project" value="UniProtKB-EC"/>
</dbReference>
<dbReference type="Gene3D" id="1.10.486.10">
    <property type="entry name" value="PCRA, domain 4"/>
    <property type="match status" value="1"/>
</dbReference>
<evidence type="ECO:0000256" key="15">
    <source>
        <dbReference type="HAMAP-Rule" id="MF_01485"/>
    </source>
</evidence>
<dbReference type="InterPro" id="IPR011604">
    <property type="entry name" value="PDDEXK-like_dom_sf"/>
</dbReference>
<dbReference type="Pfam" id="PF13361">
    <property type="entry name" value="UvrD_C"/>
    <property type="match status" value="1"/>
</dbReference>
<keyword evidence="1 15" id="KW-0540">Nuclease</keyword>
<dbReference type="CDD" id="cd22352">
    <property type="entry name" value="RecB_C-like"/>
    <property type="match status" value="1"/>
</dbReference>
<keyword evidence="10 15" id="KW-0238">DNA-binding</keyword>
<dbReference type="KEGG" id="rbd:ALSL_2201"/>
<evidence type="ECO:0000256" key="3">
    <source>
        <dbReference type="ARBA" id="ARBA00022741"/>
    </source>
</evidence>
<feature type="region of interest" description="Nuclease activity, interacts with RecD and RecA" evidence="15">
    <location>
        <begin position="892"/>
        <end position="1179"/>
    </location>
</feature>
<dbReference type="EC" id="5.6.2.4" evidence="15"/>
<sequence length="1179" mass="129686">MTDPAVVAGWTALPLTHAEGAGGRCLIEASAGTGKTWTIAVLYLRLLLEQGLTPRQLVVTTFTDAAAQELRERIRARLRWAVRQARRFEAGFRVGDGAPEDLRWLQRRWQDETAPAASDALRLKLAEAELDLAPVGTLHALCRRVLDAHPLESGGALGGGAMVATAALDAELVTDQWRELAQSPDELDAGDRAWWKGGRKKFTDALKAAIEPGVRVQVIGEAAIDALMRPEQAARIRAWIGDGAQFKASNSRLKKALLTLADYIEAGDRSRALPKKVCEDLSAPLETQLKPALVAAAEDDPLLAFARKTAALLTDPELPARSAALERYRKRLLARREARLRERDEIGFDSLIDRVREALAPGNALADALFRAWPVALVDEFQDTDARQYAILDAIYRDAHGARRGRLVMIGDPKQAIYRFRGGDIHTYLQAARSADCRLRLAVNYRSTGKLIAGLNAFHAAAGKALSQFTQDIVYEPMRAGADIAPLTVDGRPLGRPLVLHFRAEPPANKDDRVDAALEACANHIVALLAGTHRIGEVPLQPGDLAVLLPQNTHIAQLRRKLQQRGVPCAGAGRSNVFATEIARELQLVLYAVEHREEGVMRAALTTRLLGVPLDCLRALEQTPARWLAEVQRFTEWQRQWRQEGVLALVQSLLAAAAPRFLAGVEGERDLTDLRHLGELLQQRERERPGSAQLIDWLAAQRDEDAAEDEERQQRIESDTRRVQLMTLHKSKGLEFPVVLLPLMWAHEGRDIKLPLRSCAEGERELVLGGPDHAEACAQAAREDQDERFRILYVALTRARLACHVYALPPTRCADGKTKAPLVDPHRSALDAMLDRAWRNGEAVLDRLDGVDFRRDDWPWPRLCHAPERGDAASALRALPLPPARPMRQLWSFSALAHVQGTALEEPPAADELGLPAVAADIDALPAAAVAAPHPELLALSPWRGAAFGNALHAIFERRVPGLSMAEQSALIRRCLLEEGVREGDEAEALVARIAARTEATLAAEILPGCTLAALPPRAQRAEMAFHYLLDDVSLAAVRRACAEHGEPALVPRGAAGTLRGLMSGKIDLVFEHAGRFHVLDYKSNWLGDTLDAYRPEQLGAAMDAHHYRFQALLYTLALDRYLRRRVPRYARSQRLGDAVYLFVRAAGLAPRAGLWRQRFDEALLDAVDRALGAPAEAA</sequence>
<dbReference type="GO" id="GO:0043138">
    <property type="term" value="F:3'-5' DNA helicase activity"/>
    <property type="evidence" value="ECO:0007669"/>
    <property type="project" value="UniProtKB-UniRule"/>
</dbReference>
<evidence type="ECO:0000256" key="4">
    <source>
        <dbReference type="ARBA" id="ARBA00022763"/>
    </source>
</evidence>
<dbReference type="InterPro" id="IPR027417">
    <property type="entry name" value="P-loop_NTPase"/>
</dbReference>
<dbReference type="InterPro" id="IPR000212">
    <property type="entry name" value="DNA_helicase_UvrD/REP"/>
</dbReference>
<evidence type="ECO:0000256" key="11">
    <source>
        <dbReference type="ARBA" id="ARBA00023204"/>
    </source>
</evidence>
<dbReference type="HAMAP" id="MF_01485">
    <property type="entry name" value="RecB"/>
    <property type="match status" value="1"/>
</dbReference>
<dbReference type="SUPFAM" id="SSF52540">
    <property type="entry name" value="P-loop containing nucleoside triphosphate hydrolases"/>
    <property type="match status" value="1"/>
</dbReference>
<dbReference type="Gene3D" id="1.10.3170.10">
    <property type="entry name" value="Recbcd, chain B, domain 2"/>
    <property type="match status" value="1"/>
</dbReference>
<dbReference type="GO" id="GO:0000287">
    <property type="term" value="F:magnesium ion binding"/>
    <property type="evidence" value="ECO:0007669"/>
    <property type="project" value="UniProtKB-UniRule"/>
</dbReference>
<feature type="domain" description="UvrD-like helicase ATP-binding" evidence="17">
    <location>
        <begin position="8"/>
        <end position="448"/>
    </location>
</feature>
<evidence type="ECO:0000256" key="9">
    <source>
        <dbReference type="ARBA" id="ARBA00022842"/>
    </source>
</evidence>
<feature type="region of interest" description="DNA-binding and helicase activity, interacts with RecC" evidence="15">
    <location>
        <begin position="1"/>
        <end position="878"/>
    </location>
</feature>
<keyword evidence="2 15" id="KW-0479">Metal-binding</keyword>
<dbReference type="AlphaFoldDB" id="A0A2Z6E734"/>
<dbReference type="GO" id="GO:0003677">
    <property type="term" value="F:DNA binding"/>
    <property type="evidence" value="ECO:0007669"/>
    <property type="project" value="UniProtKB-UniRule"/>
</dbReference>
<dbReference type="PANTHER" id="PTHR11070">
    <property type="entry name" value="UVRD / RECB / PCRA DNA HELICASE FAMILY MEMBER"/>
    <property type="match status" value="1"/>
</dbReference>
<keyword evidence="12 15" id="KW-0413">Isomerase</keyword>
<dbReference type="GO" id="GO:0000724">
    <property type="term" value="P:double-strand break repair via homologous recombination"/>
    <property type="evidence" value="ECO:0007669"/>
    <property type="project" value="UniProtKB-UniRule"/>
</dbReference>
<feature type="domain" description="UvrD-like helicase C-terminal" evidence="18">
    <location>
        <begin position="479"/>
        <end position="733"/>
    </location>
</feature>
<dbReference type="GO" id="GO:0005524">
    <property type="term" value="F:ATP binding"/>
    <property type="evidence" value="ECO:0007669"/>
    <property type="project" value="UniProtKB-UniRule"/>
</dbReference>
<evidence type="ECO:0000259" key="17">
    <source>
        <dbReference type="PROSITE" id="PS51198"/>
    </source>
</evidence>
<protein>
    <recommendedName>
        <fullName evidence="15">RecBCD enzyme subunit RecB</fullName>
        <ecNumber evidence="15">3.1.11.5</ecNumber>
        <ecNumber evidence="15">5.6.2.4</ecNumber>
    </recommendedName>
    <alternativeName>
        <fullName evidence="15">DNA 3'-5' helicase subunit RecB</fullName>
    </alternativeName>
    <alternativeName>
        <fullName evidence="15">Exonuclease V subunit RecB</fullName>
        <shortName evidence="15">ExoV subunit RecB</shortName>
    </alternativeName>
    <alternativeName>
        <fullName evidence="15">Helicase/nuclease RecBCD subunit RecB</fullName>
    </alternativeName>
</protein>
<evidence type="ECO:0000313" key="20">
    <source>
        <dbReference type="Proteomes" id="UP000270530"/>
    </source>
</evidence>
<evidence type="ECO:0000313" key="19">
    <source>
        <dbReference type="EMBL" id="BBD80827.1"/>
    </source>
</evidence>
<evidence type="ECO:0000256" key="14">
    <source>
        <dbReference type="ARBA" id="ARBA00048988"/>
    </source>
</evidence>
<evidence type="ECO:0000256" key="8">
    <source>
        <dbReference type="ARBA" id="ARBA00022840"/>
    </source>
</evidence>
<evidence type="ECO:0000256" key="6">
    <source>
        <dbReference type="ARBA" id="ARBA00022806"/>
    </source>
</evidence>
<dbReference type="InterPro" id="IPR014017">
    <property type="entry name" value="DNA_helicase_UvrD-like_C"/>
</dbReference>
<comment type="domain">
    <text evidence="15">The C-terminal domain has nuclease activity and interacts with RecD. It interacts with RecA, facilitating its loading onto ssDNA.</text>
</comment>
<evidence type="ECO:0000256" key="10">
    <source>
        <dbReference type="ARBA" id="ARBA00023125"/>
    </source>
</evidence>
<reference evidence="20" key="1">
    <citation type="submission" date="2018-04" db="EMBL/GenBank/DDBJ databases">
        <authorList>
            <person name="Watanabe M."/>
            <person name="Kojima H."/>
        </authorList>
    </citation>
    <scope>NUCLEOTIDE SEQUENCE [LARGE SCALE GENOMIC DNA]</scope>
    <source>
        <strain evidence="20">Dysh456</strain>
    </source>
</reference>
<keyword evidence="9 15" id="KW-0460">Magnesium</keyword>
<dbReference type="Gene3D" id="3.90.320.10">
    <property type="match status" value="1"/>
</dbReference>
<dbReference type="InterPro" id="IPR014016">
    <property type="entry name" value="UvrD-like_ATP-bd"/>
</dbReference>
<keyword evidence="7 15" id="KW-0269">Exonuclease</keyword>
<accession>A0A2Z6E734</accession>
<dbReference type="GO" id="GO:0005829">
    <property type="term" value="C:cytosol"/>
    <property type="evidence" value="ECO:0007669"/>
    <property type="project" value="TreeGrafter"/>
</dbReference>
<dbReference type="EMBL" id="AP018560">
    <property type="protein sequence ID" value="BBD80827.1"/>
    <property type="molecule type" value="Genomic_DNA"/>
</dbReference>
<dbReference type="Pfam" id="PF00580">
    <property type="entry name" value="UvrD-helicase"/>
    <property type="match status" value="1"/>
</dbReference>
<feature type="binding site" evidence="15">
    <location>
        <position position="1081"/>
    </location>
    <ligand>
        <name>Mg(2+)</name>
        <dbReference type="ChEBI" id="CHEBI:18420"/>
    </ligand>
</feature>
<dbReference type="GO" id="GO:0009338">
    <property type="term" value="C:exodeoxyribonuclease V complex"/>
    <property type="evidence" value="ECO:0007669"/>
    <property type="project" value="TreeGrafter"/>
</dbReference>
<keyword evidence="6 15" id="KW-0347">Helicase</keyword>
<keyword evidence="8 15" id="KW-0067">ATP-binding</keyword>
<comment type="miscellaneous">
    <text evidence="15">In the RecBCD complex, RecB has a slow 3'-5' helicase, an exonuclease activity and loads RecA onto ssDNA, RecD has a fast 5'-3' helicase activity, while RecC stimulates the ATPase and processivity of the RecB helicase and contributes to recognition of the Chi site.</text>
</comment>
<dbReference type="RefSeq" id="WP_161970952.1">
    <property type="nucleotide sequence ID" value="NZ_AP018560.1"/>
</dbReference>
<dbReference type="SUPFAM" id="SSF52980">
    <property type="entry name" value="Restriction endonuclease-like"/>
    <property type="match status" value="1"/>
</dbReference>
<name>A0A2Z6E734_9GAMM</name>
<evidence type="ECO:0000256" key="13">
    <source>
        <dbReference type="ARBA" id="ARBA00034617"/>
    </source>
</evidence>
<dbReference type="EC" id="3.1.11.5" evidence="15"/>
<comment type="subunit">
    <text evidence="15">Heterotrimer of RecB, RecC and RecD. All subunits contribute to DNA-binding. Interacts with RecA.</text>
</comment>
<comment type="catalytic activity">
    <reaction evidence="14 15">
        <text>ATP + H2O = ADP + phosphate + H(+)</text>
        <dbReference type="Rhea" id="RHEA:13065"/>
        <dbReference type="ChEBI" id="CHEBI:15377"/>
        <dbReference type="ChEBI" id="CHEBI:15378"/>
        <dbReference type="ChEBI" id="CHEBI:30616"/>
        <dbReference type="ChEBI" id="CHEBI:43474"/>
        <dbReference type="ChEBI" id="CHEBI:456216"/>
        <dbReference type="EC" id="5.6.2.4"/>
    </reaction>
</comment>
<dbReference type="PROSITE" id="PS51198">
    <property type="entry name" value="UVRD_HELICASE_ATP_BIND"/>
    <property type="match status" value="1"/>
</dbReference>
<feature type="binding site" evidence="15">
    <location>
        <position position="1068"/>
    </location>
    <ligand>
        <name>Mg(2+)</name>
        <dbReference type="ChEBI" id="CHEBI:18420"/>
    </ligand>
</feature>
<proteinExistence type="inferred from homology"/>
<comment type="catalytic activity">
    <reaction evidence="13 15">
        <text>Couples ATP hydrolysis with the unwinding of duplex DNA by translocating in the 3'-5' direction.</text>
        <dbReference type="EC" id="5.6.2.4"/>
    </reaction>
</comment>
<evidence type="ECO:0000259" key="18">
    <source>
        <dbReference type="PROSITE" id="PS51217"/>
    </source>
</evidence>
<evidence type="ECO:0000256" key="16">
    <source>
        <dbReference type="PROSITE-ProRule" id="PRU00560"/>
    </source>
</evidence>
<evidence type="ECO:0000256" key="5">
    <source>
        <dbReference type="ARBA" id="ARBA00022801"/>
    </source>
</evidence>
<keyword evidence="3 15" id="KW-0547">Nucleotide-binding</keyword>
<feature type="binding site" evidence="16">
    <location>
        <begin position="29"/>
        <end position="36"/>
    </location>
    <ligand>
        <name>ATP</name>
        <dbReference type="ChEBI" id="CHEBI:30616"/>
    </ligand>
</feature>